<dbReference type="AlphaFoldDB" id="A0A0F9IKI7"/>
<dbReference type="SMART" id="SM00479">
    <property type="entry name" value="EXOIII"/>
    <property type="match status" value="1"/>
</dbReference>
<feature type="domain" description="Exonuclease" evidence="1">
    <location>
        <begin position="14"/>
        <end position="199"/>
    </location>
</feature>
<proteinExistence type="predicted"/>
<name>A0A0F9IKI7_9ZZZZ</name>
<dbReference type="EMBL" id="LAZR01012186">
    <property type="protein sequence ID" value="KKM28127.1"/>
    <property type="molecule type" value="Genomic_DNA"/>
</dbReference>
<dbReference type="InterPro" id="IPR036397">
    <property type="entry name" value="RNaseH_sf"/>
</dbReference>
<dbReference type="GO" id="GO:0003676">
    <property type="term" value="F:nucleic acid binding"/>
    <property type="evidence" value="ECO:0007669"/>
    <property type="project" value="InterPro"/>
</dbReference>
<dbReference type="InterPro" id="IPR013520">
    <property type="entry name" value="Ribonucl_H"/>
</dbReference>
<accession>A0A0F9IKI7</accession>
<evidence type="ECO:0000259" key="1">
    <source>
        <dbReference type="SMART" id="SM00479"/>
    </source>
</evidence>
<dbReference type="Pfam" id="PF00929">
    <property type="entry name" value="RNase_T"/>
    <property type="match status" value="1"/>
</dbReference>
<comment type="caution">
    <text evidence="2">The sequence shown here is derived from an EMBL/GenBank/DDBJ whole genome shotgun (WGS) entry which is preliminary data.</text>
</comment>
<gene>
    <name evidence="2" type="ORF">LCGC14_1567840</name>
</gene>
<protein>
    <recommendedName>
        <fullName evidence="1">Exonuclease domain-containing protein</fullName>
    </recommendedName>
</protein>
<dbReference type="SUPFAM" id="SSF53098">
    <property type="entry name" value="Ribonuclease H-like"/>
    <property type="match status" value="1"/>
</dbReference>
<evidence type="ECO:0000313" key="2">
    <source>
        <dbReference type="EMBL" id="KKM28127.1"/>
    </source>
</evidence>
<dbReference type="InterPro" id="IPR012337">
    <property type="entry name" value="RNaseH-like_sf"/>
</dbReference>
<dbReference type="Gene3D" id="3.30.420.10">
    <property type="entry name" value="Ribonuclease H-like superfamily/Ribonuclease H"/>
    <property type="match status" value="1"/>
</dbReference>
<reference evidence="2" key="1">
    <citation type="journal article" date="2015" name="Nature">
        <title>Complex archaea that bridge the gap between prokaryotes and eukaryotes.</title>
        <authorList>
            <person name="Spang A."/>
            <person name="Saw J.H."/>
            <person name="Jorgensen S.L."/>
            <person name="Zaremba-Niedzwiedzka K."/>
            <person name="Martijn J."/>
            <person name="Lind A.E."/>
            <person name="van Eijk R."/>
            <person name="Schleper C."/>
            <person name="Guy L."/>
            <person name="Ettema T.J."/>
        </authorList>
    </citation>
    <scope>NUCLEOTIDE SEQUENCE</scope>
</reference>
<sequence length="203" mass="23255">MAKNNKKPRGYFDKILFMDAETTGLKYNHYDPSEGFQSISWGLIVADMNTLKVLDELYVEIKWNGVDEWAKGAQRVHGMSKEYLEKNGVTEEEAVVKIGNFIVKHWGPEASIRVGGHNVGSFDLWFMRRLMSKFGLPFKTGNRHLDTYSVGITTLRTYTSDALFEAVGLPIRDASKHNALEDARYALEVVRRVRMLWDEFVEA</sequence>
<organism evidence="2">
    <name type="scientific">marine sediment metagenome</name>
    <dbReference type="NCBI Taxonomy" id="412755"/>
    <lineage>
        <taxon>unclassified sequences</taxon>
        <taxon>metagenomes</taxon>
        <taxon>ecological metagenomes</taxon>
    </lineage>
</organism>